<keyword evidence="2" id="KW-1185">Reference proteome</keyword>
<dbReference type="RefSeq" id="WP_262567085.1">
    <property type="nucleotide sequence ID" value="NZ_JAPFCC010000001.1"/>
</dbReference>
<reference evidence="1 2" key="1">
    <citation type="submission" date="2022-10" db="EMBL/GenBank/DDBJ databases">
        <title>High-quality genome sequences of two octocoral-associated bacteria, Endozoicomonas euniceicola EF212 and Endozoicomonas gorgoniicola PS125.</title>
        <authorList>
            <person name="Chiou Y.-J."/>
            <person name="Chen Y.-H."/>
        </authorList>
    </citation>
    <scope>NUCLEOTIDE SEQUENCE [LARGE SCALE GENOMIC DNA]</scope>
    <source>
        <strain evidence="1 2">PS125</strain>
    </source>
</reference>
<protein>
    <submittedName>
        <fullName evidence="1">Uncharacterized protein</fullName>
    </submittedName>
</protein>
<name>A0ABT3MRW3_9GAMM</name>
<dbReference type="EMBL" id="JAPFCC010000001">
    <property type="protein sequence ID" value="MCW7552107.1"/>
    <property type="molecule type" value="Genomic_DNA"/>
</dbReference>
<organism evidence="1 2">
    <name type="scientific">Endozoicomonas gorgoniicola</name>
    <dbReference type="NCBI Taxonomy" id="1234144"/>
    <lineage>
        <taxon>Bacteria</taxon>
        <taxon>Pseudomonadati</taxon>
        <taxon>Pseudomonadota</taxon>
        <taxon>Gammaproteobacteria</taxon>
        <taxon>Oceanospirillales</taxon>
        <taxon>Endozoicomonadaceae</taxon>
        <taxon>Endozoicomonas</taxon>
    </lineage>
</organism>
<gene>
    <name evidence="1" type="ORF">NX722_05500</name>
</gene>
<evidence type="ECO:0000313" key="2">
    <source>
        <dbReference type="Proteomes" id="UP001209854"/>
    </source>
</evidence>
<dbReference type="Proteomes" id="UP001209854">
    <property type="component" value="Unassembled WGS sequence"/>
</dbReference>
<proteinExistence type="predicted"/>
<sequence length="69" mass="7833">MTIKTAFETNTNRCADDALDDCLSTYCGLNEFTCDKEVIAFALLYIADKLDSIDTRLFHLVNQQGKKHE</sequence>
<accession>A0ABT3MRW3</accession>
<comment type="caution">
    <text evidence="1">The sequence shown here is derived from an EMBL/GenBank/DDBJ whole genome shotgun (WGS) entry which is preliminary data.</text>
</comment>
<evidence type="ECO:0000313" key="1">
    <source>
        <dbReference type="EMBL" id="MCW7552107.1"/>
    </source>
</evidence>